<dbReference type="EMBL" id="CP009706">
    <property type="protein sequence ID" value="AIU72599.1"/>
    <property type="molecule type" value="Genomic_DNA"/>
</dbReference>
<dbReference type="HOGENOM" id="CLU_052632_1_0_6"/>
<dbReference type="Proteomes" id="UP000029986">
    <property type="component" value="Chromosome"/>
</dbReference>
<evidence type="ECO:0000313" key="4">
    <source>
        <dbReference type="Proteomes" id="UP000029986"/>
    </source>
</evidence>
<keyword evidence="2" id="KW-0732">Signal</keyword>
<dbReference type="OrthoDB" id="5622860at2"/>
<reference evidence="3 4" key="1">
    <citation type="journal article" date="2014" name="Gut Pathog.">
        <title>Gene clusters of Hafnia alvei strain FB1 important in survival and pathogenesis: a draft genome perspective.</title>
        <authorList>
            <person name="Tan J.Y."/>
            <person name="Yin W.F."/>
            <person name="Chan K.G."/>
        </authorList>
    </citation>
    <scope>NUCLEOTIDE SEQUENCE [LARGE SCALE GENOMIC DNA]</scope>
    <source>
        <strain evidence="3 4">FB1</strain>
    </source>
</reference>
<name>A0A097R1J9_HAFAL</name>
<dbReference type="RefSeq" id="WP_025801833.1">
    <property type="nucleotide sequence ID" value="NZ_CP009706.1"/>
</dbReference>
<dbReference type="Pfam" id="PF16966">
    <property type="entry name" value="Porin_8"/>
    <property type="match status" value="1"/>
</dbReference>
<feature type="coiled-coil region" evidence="1">
    <location>
        <begin position="23"/>
        <end position="57"/>
    </location>
</feature>
<keyword evidence="4" id="KW-1185">Reference proteome</keyword>
<dbReference type="PATRIC" id="fig|1453496.5.peg.1910"/>
<dbReference type="InterPro" id="IPR016963">
    <property type="entry name" value="Glycoporin_RafY"/>
</dbReference>
<evidence type="ECO:0000256" key="2">
    <source>
        <dbReference type="SAM" id="SignalP"/>
    </source>
</evidence>
<proteinExistence type="predicted"/>
<gene>
    <name evidence="3" type="ORF">AT03_09520</name>
</gene>
<evidence type="ECO:0000256" key="1">
    <source>
        <dbReference type="SAM" id="Coils"/>
    </source>
</evidence>
<protein>
    <submittedName>
        <fullName evidence="3">Porin</fullName>
    </submittedName>
</protein>
<feature type="chain" id="PRO_5001932213" evidence="2">
    <location>
        <begin position="21"/>
        <end position="451"/>
    </location>
</feature>
<organism evidence="3 4">
    <name type="scientific">Hafnia alvei FB1</name>
    <dbReference type="NCBI Taxonomy" id="1453496"/>
    <lineage>
        <taxon>Bacteria</taxon>
        <taxon>Pseudomonadati</taxon>
        <taxon>Pseudomonadota</taxon>
        <taxon>Gammaproteobacteria</taxon>
        <taxon>Enterobacterales</taxon>
        <taxon>Hafniaceae</taxon>
        <taxon>Hafnia</taxon>
    </lineage>
</organism>
<feature type="signal peptide" evidence="2">
    <location>
        <begin position="1"/>
        <end position="20"/>
    </location>
</feature>
<accession>A0A097R1J9</accession>
<sequence length="451" mass="50792">MIVKNGLLLCIGAFSSTLYAQSHLTLEQRISQLEERLIAAEKRAGVAEAEIKTLKNKPAENNKINTDITNNKNTSEFIFNQKSKLKFYGDVEFNLDSASRTGSLTSLKTNANKKLAPSERERWDVNGRILLGVDGVQHSSNGKYAGFTVQPLADMNGKMNLDDAAFYFGKENDWLMKVGRFEAYDMFPLNQDTFVEYSGNTANDLYSDGYGYIYMMKEARGRSNSGGNLLVSKILDNWYLELNTLVEDGSSLFVDQRYHGEKLDNKKNVVYFRPVVSWRLSNYSLAAAMETNAVNNAYGYTDGQGRWHDTSERTGYGLTMTWNSLRTDPQDGMIVNLNTAMMDAKDEQDFSAGINALWHRVELGYIYAHNKISNFNAAGVNGECGNDCAILAPGKYDIHTIHSSWQVPDIMNMPNFNIYLGAYASWLNSSAEEDSSNQPRYGARLRFKYLF</sequence>
<dbReference type="KEGG" id="hav:AT03_09520"/>
<dbReference type="AlphaFoldDB" id="A0A097R1J9"/>
<dbReference type="eggNOG" id="ENOG502Z8QE">
    <property type="taxonomic scope" value="Bacteria"/>
</dbReference>
<keyword evidence="1" id="KW-0175">Coiled coil</keyword>
<evidence type="ECO:0000313" key="3">
    <source>
        <dbReference type="EMBL" id="AIU72599.1"/>
    </source>
</evidence>